<evidence type="ECO:0000256" key="2">
    <source>
        <dbReference type="ARBA" id="ARBA00004370"/>
    </source>
</evidence>
<keyword evidence="7" id="KW-0677">Repeat</keyword>
<dbReference type="SMART" id="SM00235">
    <property type="entry name" value="ZnMc"/>
    <property type="match status" value="1"/>
</dbReference>
<comment type="similarity">
    <text evidence="4">Belongs to the peptidase M10B family.</text>
</comment>
<comment type="subcellular location">
    <subcellularLocation>
        <location evidence="2">Membrane</location>
    </subcellularLocation>
    <subcellularLocation>
        <location evidence="3">Secreted</location>
    </subcellularLocation>
</comment>
<dbReference type="InterPro" id="IPR050557">
    <property type="entry name" value="RTX_toxin/Mannuronan_C5-epim"/>
</dbReference>
<organism evidence="11 12">
    <name type="scientific">Seohaeicola nanhaiensis</name>
    <dbReference type="NCBI Taxonomy" id="1387282"/>
    <lineage>
        <taxon>Bacteria</taxon>
        <taxon>Pseudomonadati</taxon>
        <taxon>Pseudomonadota</taxon>
        <taxon>Alphaproteobacteria</taxon>
        <taxon>Rhodobacterales</taxon>
        <taxon>Roseobacteraceae</taxon>
        <taxon>Seohaeicola</taxon>
    </lineage>
</organism>
<evidence type="ECO:0000259" key="10">
    <source>
        <dbReference type="SMART" id="SM00235"/>
    </source>
</evidence>
<name>A0ABV9KG02_9RHOB</name>
<comment type="cofactor">
    <cofactor evidence="1">
        <name>Ca(2+)</name>
        <dbReference type="ChEBI" id="CHEBI:29108"/>
    </cofactor>
</comment>
<dbReference type="InterPro" id="IPR013858">
    <property type="entry name" value="Peptidase_M10B_C"/>
</dbReference>
<keyword evidence="9" id="KW-0472">Membrane</keyword>
<evidence type="ECO:0000313" key="11">
    <source>
        <dbReference type="EMBL" id="MFC4668804.1"/>
    </source>
</evidence>
<evidence type="ECO:0000256" key="9">
    <source>
        <dbReference type="ARBA" id="ARBA00023136"/>
    </source>
</evidence>
<dbReference type="PROSITE" id="PS00330">
    <property type="entry name" value="HEMOLYSIN_CALCIUM"/>
    <property type="match status" value="5"/>
</dbReference>
<dbReference type="InterPro" id="IPR011049">
    <property type="entry name" value="Serralysin-like_metalloprot_C"/>
</dbReference>
<comment type="caution">
    <text evidence="11">The sequence shown here is derived from an EMBL/GenBank/DDBJ whole genome shotgun (WGS) entry which is preliminary data.</text>
</comment>
<evidence type="ECO:0000256" key="7">
    <source>
        <dbReference type="ARBA" id="ARBA00022737"/>
    </source>
</evidence>
<dbReference type="PANTHER" id="PTHR38340">
    <property type="entry name" value="S-LAYER PROTEIN"/>
    <property type="match status" value="1"/>
</dbReference>
<feature type="domain" description="Peptidase metallopeptidase" evidence="10">
    <location>
        <begin position="178"/>
        <end position="316"/>
    </location>
</feature>
<dbReference type="SUPFAM" id="SSF55486">
    <property type="entry name" value="Metalloproteases ('zincins'), catalytic domain"/>
    <property type="match status" value="1"/>
</dbReference>
<evidence type="ECO:0000256" key="3">
    <source>
        <dbReference type="ARBA" id="ARBA00004613"/>
    </source>
</evidence>
<proteinExistence type="inferred from homology"/>
<dbReference type="Pfam" id="PF08548">
    <property type="entry name" value="Peptidase_M10_C"/>
    <property type="match status" value="1"/>
</dbReference>
<dbReference type="PANTHER" id="PTHR38340:SF1">
    <property type="entry name" value="S-LAYER PROTEIN"/>
    <property type="match status" value="1"/>
</dbReference>
<gene>
    <name evidence="11" type="ORF">ACFO5X_09575</name>
</gene>
<protein>
    <submittedName>
        <fullName evidence="11">M10 family metallopeptidase</fullName>
    </submittedName>
</protein>
<accession>A0ABV9KG02</accession>
<dbReference type="InterPro" id="IPR024079">
    <property type="entry name" value="MetalloPept_cat_dom_sf"/>
</dbReference>
<dbReference type="PRINTS" id="PR00313">
    <property type="entry name" value="CABNDNGRPT"/>
</dbReference>
<dbReference type="PRINTS" id="PR01488">
    <property type="entry name" value="RTXTOXINA"/>
</dbReference>
<keyword evidence="5" id="KW-0964">Secreted</keyword>
<dbReference type="CDD" id="cd04277">
    <property type="entry name" value="ZnMc_serralysin_like"/>
    <property type="match status" value="1"/>
</dbReference>
<dbReference type="SUPFAM" id="SSF51120">
    <property type="entry name" value="beta-Roll"/>
    <property type="match status" value="2"/>
</dbReference>
<sequence length="703" mass="73491">MCEICAALRPYTDACDLAFGEPATITETSDAASDTSTFYAMAPGDTWVGLVDRAGDYDWVAVELIAGHIYELDVKGAPSGVGTLSDPITSIYDSAGTYLQTNDDGGYDGEAHLTYTAAYSGIHYIMGRGYAGATGTYQMTMVDTSADGDGGAVSASTDTMAAYLTRGYWLDTGSSPHRFNTNPSNQLTVNLTALTPEGQQLARWALEAWEAVADLEFVETTGSAKITFDDTSSGAVANASWSGGYTYSATVNIGTSWIGTYGSDIGSYSLQTYIHEIGHALGLGHQGNYNGGAVYGTNNVYVEDSWQLSVMSYFDQMENTSITATKAHVVSAMLVDIAAIQSLYGAADTGSLTDGDTVYGVNHTLGDSWLGQMYSAINGTGDASVYDFGATAFTIWDRGGHDIIDFSNETAAQRVDLRAEAISDVSGRIGNMVIARGTVIEEFRAGSGSDWVQGNSADNVLIGNGGNDTMIGDAGDDWLQGGAGGDRLIGGDGRDTADYSTASSLTRVDMTNSAKNRGDAAGDTLERVENLYGSSFRDIFEGNGQSNMFTGGAGGDKLDGRNGNDFLFGGYGGDKLIGGNGKDKLKGGNGDDSLLGGDGDDQLFGEGGVDKLNGGNGNDILTGGIKQDTFIYNGGADTITDFDGDVLWIDDILWGGLAATKVEVLGFASVTGLDTIFDFGSGNTLRLEHYTDVAGLQSVLSIV</sequence>
<reference evidence="12" key="1">
    <citation type="journal article" date="2019" name="Int. J. Syst. Evol. Microbiol.">
        <title>The Global Catalogue of Microorganisms (GCM) 10K type strain sequencing project: providing services to taxonomists for standard genome sequencing and annotation.</title>
        <authorList>
            <consortium name="The Broad Institute Genomics Platform"/>
            <consortium name="The Broad Institute Genome Sequencing Center for Infectious Disease"/>
            <person name="Wu L."/>
            <person name="Ma J."/>
        </authorList>
    </citation>
    <scope>NUCLEOTIDE SEQUENCE [LARGE SCALE GENOMIC DNA]</scope>
    <source>
        <strain evidence="12">CGMCC 4.7283</strain>
    </source>
</reference>
<keyword evidence="6" id="KW-0800">Toxin</keyword>
<dbReference type="Gene3D" id="2.60.120.380">
    <property type="match status" value="1"/>
</dbReference>
<evidence type="ECO:0000313" key="12">
    <source>
        <dbReference type="Proteomes" id="UP001595973"/>
    </source>
</evidence>
<dbReference type="InterPro" id="IPR003995">
    <property type="entry name" value="RTX_toxin_determinant-A"/>
</dbReference>
<evidence type="ECO:0000256" key="6">
    <source>
        <dbReference type="ARBA" id="ARBA00022656"/>
    </source>
</evidence>
<dbReference type="InterPro" id="IPR006026">
    <property type="entry name" value="Peptidase_Metallo"/>
</dbReference>
<evidence type="ECO:0000256" key="1">
    <source>
        <dbReference type="ARBA" id="ARBA00001913"/>
    </source>
</evidence>
<dbReference type="Pfam" id="PF00353">
    <property type="entry name" value="HemolysinCabind"/>
    <property type="match status" value="4"/>
</dbReference>
<evidence type="ECO:0000256" key="8">
    <source>
        <dbReference type="ARBA" id="ARBA00023026"/>
    </source>
</evidence>
<dbReference type="InterPro" id="IPR034033">
    <property type="entry name" value="Serralysin-like"/>
</dbReference>
<keyword evidence="8" id="KW-0843">Virulence</keyword>
<dbReference type="Gene3D" id="2.150.10.10">
    <property type="entry name" value="Serralysin-like metalloprotease, C-terminal"/>
    <property type="match status" value="3"/>
</dbReference>
<dbReference type="InterPro" id="IPR001343">
    <property type="entry name" value="Hemolysn_Ca-bd"/>
</dbReference>
<evidence type="ECO:0000256" key="4">
    <source>
        <dbReference type="ARBA" id="ARBA00009490"/>
    </source>
</evidence>
<dbReference type="EMBL" id="JBHSGI010000005">
    <property type="protein sequence ID" value="MFC4668804.1"/>
    <property type="molecule type" value="Genomic_DNA"/>
</dbReference>
<dbReference type="RefSeq" id="WP_380717151.1">
    <property type="nucleotide sequence ID" value="NZ_JBHSGI010000005.1"/>
</dbReference>
<dbReference type="Gene3D" id="3.40.390.10">
    <property type="entry name" value="Collagenase (Catalytic Domain)"/>
    <property type="match status" value="1"/>
</dbReference>
<keyword evidence="12" id="KW-1185">Reference proteome</keyword>
<dbReference type="Proteomes" id="UP001595973">
    <property type="component" value="Unassembled WGS sequence"/>
</dbReference>
<dbReference type="InterPro" id="IPR018511">
    <property type="entry name" value="Hemolysin-typ_Ca-bd_CS"/>
</dbReference>
<evidence type="ECO:0000256" key="5">
    <source>
        <dbReference type="ARBA" id="ARBA00022525"/>
    </source>
</evidence>